<evidence type="ECO:0000313" key="2">
    <source>
        <dbReference type="EMBL" id="KAL0001358.1"/>
    </source>
</evidence>
<dbReference type="Pfam" id="PF10536">
    <property type="entry name" value="PMD"/>
    <property type="match status" value="2"/>
</dbReference>
<sequence>MHLVLSIQLDHASITAFLERWRLETHTFHLPYGKMTFTLQDVEVIMGLPIEGEAMIGPTKRTWTDVCVEMLGIQIPNGHQTMLKGQRILKPALVDQIRQPLPPDANEIQVHQYARYYILPLQGDMLCNAIDKKAKQIGGPLILVQLWIYVRFPHMSLQMVPKPEGVYGPPLRPIPLAMKWEGEMCTKNAPTHVLSVYRNQIATTWPDQVKWEPYGNDLSHLPPSFRIEGSNVWRLTVPLICFWLVEFHLPDHVLRQFGLNEESYEYKFIKKALEDVNEIDCIDEPANDEAANQTKIPDVGPILRFLLCNASGQFCGVAEMQITGSKIDGVGSKNMNLDMELFDLFSKFS</sequence>
<dbReference type="EMBL" id="JAZDWU010000005">
    <property type="protein sequence ID" value="KAL0001358.1"/>
    <property type="molecule type" value="Genomic_DNA"/>
</dbReference>
<feature type="domain" description="Aminotransferase-like plant mobile" evidence="1">
    <location>
        <begin position="6"/>
        <end position="79"/>
    </location>
</feature>
<feature type="domain" description="Aminotransferase-like plant mobile" evidence="1">
    <location>
        <begin position="126"/>
        <end position="261"/>
    </location>
</feature>
<dbReference type="Proteomes" id="UP001459277">
    <property type="component" value="Unassembled WGS sequence"/>
</dbReference>
<dbReference type="InterPro" id="IPR044824">
    <property type="entry name" value="MAIN-like"/>
</dbReference>
<dbReference type="GO" id="GO:0010073">
    <property type="term" value="P:meristem maintenance"/>
    <property type="evidence" value="ECO:0007669"/>
    <property type="project" value="InterPro"/>
</dbReference>
<name>A0AAW2CV91_9ROSI</name>
<evidence type="ECO:0000313" key="3">
    <source>
        <dbReference type="Proteomes" id="UP001459277"/>
    </source>
</evidence>
<organism evidence="2 3">
    <name type="scientific">Lithocarpus litseifolius</name>
    <dbReference type="NCBI Taxonomy" id="425828"/>
    <lineage>
        <taxon>Eukaryota</taxon>
        <taxon>Viridiplantae</taxon>
        <taxon>Streptophyta</taxon>
        <taxon>Embryophyta</taxon>
        <taxon>Tracheophyta</taxon>
        <taxon>Spermatophyta</taxon>
        <taxon>Magnoliopsida</taxon>
        <taxon>eudicotyledons</taxon>
        <taxon>Gunneridae</taxon>
        <taxon>Pentapetalae</taxon>
        <taxon>rosids</taxon>
        <taxon>fabids</taxon>
        <taxon>Fagales</taxon>
        <taxon>Fagaceae</taxon>
        <taxon>Lithocarpus</taxon>
    </lineage>
</organism>
<dbReference type="AlphaFoldDB" id="A0AAW2CV91"/>
<keyword evidence="3" id="KW-1185">Reference proteome</keyword>
<proteinExistence type="predicted"/>
<dbReference type="PANTHER" id="PTHR46033">
    <property type="entry name" value="PROTEIN MAIN-LIKE 2"/>
    <property type="match status" value="1"/>
</dbReference>
<gene>
    <name evidence="2" type="ORF">SO802_015139</name>
</gene>
<accession>A0AAW2CV91</accession>
<protein>
    <recommendedName>
        <fullName evidence="1">Aminotransferase-like plant mobile domain-containing protein</fullName>
    </recommendedName>
</protein>
<evidence type="ECO:0000259" key="1">
    <source>
        <dbReference type="Pfam" id="PF10536"/>
    </source>
</evidence>
<dbReference type="PANTHER" id="PTHR46033:SF8">
    <property type="entry name" value="PROTEIN MAINTENANCE OF MERISTEMS-LIKE"/>
    <property type="match status" value="1"/>
</dbReference>
<comment type="caution">
    <text evidence="2">The sequence shown here is derived from an EMBL/GenBank/DDBJ whole genome shotgun (WGS) entry which is preliminary data.</text>
</comment>
<dbReference type="InterPro" id="IPR019557">
    <property type="entry name" value="AminoTfrase-like_pln_mobile"/>
</dbReference>
<reference evidence="2 3" key="1">
    <citation type="submission" date="2024-01" db="EMBL/GenBank/DDBJ databases">
        <title>A telomere-to-telomere, gap-free genome of sweet tea (Lithocarpus litseifolius).</title>
        <authorList>
            <person name="Zhou J."/>
        </authorList>
    </citation>
    <scope>NUCLEOTIDE SEQUENCE [LARGE SCALE GENOMIC DNA]</scope>
    <source>
        <strain evidence="2">Zhou-2022a</strain>
        <tissue evidence="2">Leaf</tissue>
    </source>
</reference>